<dbReference type="InterPro" id="IPR035926">
    <property type="entry name" value="NusB-like_sf"/>
</dbReference>
<feature type="binding site" evidence="5">
    <location>
        <begin position="308"/>
        <end position="314"/>
    </location>
    <ligand>
        <name>S-adenosyl-L-methionine</name>
        <dbReference type="ChEBI" id="CHEBI:59789"/>
    </ligand>
</feature>
<dbReference type="GO" id="GO:0003723">
    <property type="term" value="F:RNA binding"/>
    <property type="evidence" value="ECO:0007669"/>
    <property type="project" value="UniProtKB-UniRule"/>
</dbReference>
<dbReference type="InterPro" id="IPR029063">
    <property type="entry name" value="SAM-dependent_MTases_sf"/>
</dbReference>
<dbReference type="CDD" id="cd02440">
    <property type="entry name" value="AdoMet_MTases"/>
    <property type="match status" value="1"/>
</dbReference>
<dbReference type="RefSeq" id="WP_213172638.1">
    <property type="nucleotide sequence ID" value="NZ_CP070496.1"/>
</dbReference>
<keyword evidence="9" id="KW-1185">Reference proteome</keyword>
<dbReference type="Gene3D" id="1.10.940.10">
    <property type="entry name" value="NusB-like"/>
    <property type="match status" value="1"/>
</dbReference>
<evidence type="ECO:0000256" key="6">
    <source>
        <dbReference type="SAM" id="MobiDB-lite"/>
    </source>
</evidence>
<evidence type="ECO:0000256" key="4">
    <source>
        <dbReference type="ARBA" id="ARBA00022884"/>
    </source>
</evidence>
<dbReference type="SUPFAM" id="SSF48013">
    <property type="entry name" value="NusB-like"/>
    <property type="match status" value="1"/>
</dbReference>
<dbReference type="Pfam" id="PF01189">
    <property type="entry name" value="Methyltr_RsmB-F"/>
    <property type="match status" value="1"/>
</dbReference>
<feature type="domain" description="SAM-dependent MTase RsmB/NOP-type" evidence="7">
    <location>
        <begin position="206"/>
        <end position="475"/>
    </location>
</feature>
<keyword evidence="3 5" id="KW-0949">S-adenosyl-L-methionine</keyword>
<evidence type="ECO:0000313" key="9">
    <source>
        <dbReference type="Proteomes" id="UP000662939"/>
    </source>
</evidence>
<feature type="region of interest" description="Disordered" evidence="6">
    <location>
        <begin position="1"/>
        <end position="49"/>
    </location>
</feature>
<feature type="compositionally biased region" description="Basic residues" evidence="6">
    <location>
        <begin position="1"/>
        <end position="13"/>
    </location>
</feature>
<dbReference type="GO" id="GO:0008173">
    <property type="term" value="F:RNA methyltransferase activity"/>
    <property type="evidence" value="ECO:0007669"/>
    <property type="project" value="InterPro"/>
</dbReference>
<organism evidence="8 9">
    <name type="scientific">Natronoglycomyces albus</name>
    <dbReference type="NCBI Taxonomy" id="2811108"/>
    <lineage>
        <taxon>Bacteria</taxon>
        <taxon>Bacillati</taxon>
        <taxon>Actinomycetota</taxon>
        <taxon>Actinomycetes</taxon>
        <taxon>Glycomycetales</taxon>
        <taxon>Glycomycetaceae</taxon>
        <taxon>Natronoglycomyces</taxon>
    </lineage>
</organism>
<evidence type="ECO:0000256" key="3">
    <source>
        <dbReference type="ARBA" id="ARBA00022691"/>
    </source>
</evidence>
<dbReference type="InterPro" id="IPR006027">
    <property type="entry name" value="NusB_RsmB_TIM44"/>
</dbReference>
<evidence type="ECO:0000259" key="7">
    <source>
        <dbReference type="PROSITE" id="PS51686"/>
    </source>
</evidence>
<dbReference type="InterPro" id="IPR049560">
    <property type="entry name" value="MeTrfase_RsmB-F_NOP2_cat"/>
</dbReference>
<keyword evidence="1 5" id="KW-0489">Methyltransferase</keyword>
<evidence type="ECO:0000313" key="8">
    <source>
        <dbReference type="EMBL" id="QSB06627.1"/>
    </source>
</evidence>
<evidence type="ECO:0000256" key="2">
    <source>
        <dbReference type="ARBA" id="ARBA00022679"/>
    </source>
</evidence>
<dbReference type="PANTHER" id="PTHR22807">
    <property type="entry name" value="NOP2 YEAST -RELATED NOL1/NOP2/FMU SUN DOMAIN-CONTAINING"/>
    <property type="match status" value="1"/>
</dbReference>
<keyword evidence="4 5" id="KW-0694">RNA-binding</keyword>
<dbReference type="InterPro" id="IPR023267">
    <property type="entry name" value="RCMT"/>
</dbReference>
<evidence type="ECO:0000256" key="5">
    <source>
        <dbReference type="PROSITE-ProRule" id="PRU01023"/>
    </source>
</evidence>
<keyword evidence="2 5" id="KW-0808">Transferase</keyword>
<evidence type="ECO:0000256" key="1">
    <source>
        <dbReference type="ARBA" id="ARBA00022603"/>
    </source>
</evidence>
<feature type="active site" description="Nucleophile" evidence="5">
    <location>
        <position position="426"/>
    </location>
</feature>
<dbReference type="Gene3D" id="3.40.50.150">
    <property type="entry name" value="Vaccinia Virus protein VP39"/>
    <property type="match status" value="1"/>
</dbReference>
<comment type="similarity">
    <text evidence="5">Belongs to the class I-like SAM-binding methyltransferase superfamily. RsmB/NOP family.</text>
</comment>
<dbReference type="Pfam" id="PF01029">
    <property type="entry name" value="NusB"/>
    <property type="match status" value="1"/>
</dbReference>
<dbReference type="GO" id="GO:0001510">
    <property type="term" value="P:RNA methylation"/>
    <property type="evidence" value="ECO:0007669"/>
    <property type="project" value="InterPro"/>
</dbReference>
<dbReference type="SUPFAM" id="SSF53335">
    <property type="entry name" value="S-adenosyl-L-methionine-dependent methyltransferases"/>
    <property type="match status" value="1"/>
</dbReference>
<reference evidence="8" key="1">
    <citation type="submission" date="2021-02" db="EMBL/GenBank/DDBJ databases">
        <title>Natronoglycomyces albus gen. nov., sp. nov, a haloalkaliphilic actinobacterium from a soda solonchak soil.</title>
        <authorList>
            <person name="Sorokin D.Y."/>
            <person name="Khijniak T.V."/>
            <person name="Zakharycheva A.P."/>
            <person name="Boueva O.V."/>
            <person name="Ariskina E.V."/>
            <person name="Hahnke R.L."/>
            <person name="Bunk B."/>
            <person name="Sproer C."/>
            <person name="Schumann P."/>
            <person name="Evtushenko L.I."/>
            <person name="Kublanov I.V."/>
        </authorList>
    </citation>
    <scope>NUCLEOTIDE SEQUENCE</scope>
    <source>
        <strain evidence="8">DSM 106290</strain>
    </source>
</reference>
<dbReference type="AlphaFoldDB" id="A0A895XND2"/>
<dbReference type="PRINTS" id="PR02008">
    <property type="entry name" value="RCMTFAMILY"/>
</dbReference>
<feature type="binding site" evidence="5">
    <location>
        <position position="373"/>
    </location>
    <ligand>
        <name>S-adenosyl-L-methionine</name>
        <dbReference type="ChEBI" id="CHEBI:59789"/>
    </ligand>
</feature>
<dbReference type="InterPro" id="IPR001678">
    <property type="entry name" value="MeTrfase_RsmB-F_NOP2_dom"/>
</dbReference>
<sequence>MSRPEKRPRRSGKPGRPSEATSGPQPRRSAKRANRGPRTQATRGAQGQPRVVALETIRAVSERDAYANLVLGKLLTDNHVSGRDAALATELAYGSLRSSGTLDAILAAASGRDVTTLDAALLDVLRLGAYQLLYTRIQDHAAVATTVALAKGHVSPKISGLVNAVLRKVARHDLDGWVNQLAKDDEQYALSLRHAHPQWIIDAFASSLAANGHHGELAACLEADNRAPSVHLCARPSRMERDDLAAQTGGAMGTLSPYAVHLPSGDPATVAAVAAGAAHVQDEGSQYAALALAEAPLEGPDQAWVDLCAGPGGKAALLGSLAQQRGARVDAVEVAEHRATLVSQSVKGLPVTVHHADGRAFGTEASADRVLVDAPCSGLGALRRRPEARWRKRASDLDDLEILQKELLTSALRMARVGGVVAYVTCSPVLSETQAITDWALQSHACELIGQPRQLWPHREGTDAMFVALFRKLAQ</sequence>
<dbReference type="GO" id="GO:0006355">
    <property type="term" value="P:regulation of DNA-templated transcription"/>
    <property type="evidence" value="ECO:0007669"/>
    <property type="project" value="InterPro"/>
</dbReference>
<accession>A0A895XND2</accession>
<dbReference type="EMBL" id="CP070496">
    <property type="protein sequence ID" value="QSB06627.1"/>
    <property type="molecule type" value="Genomic_DNA"/>
</dbReference>
<dbReference type="KEGG" id="nav:JQS30_06955"/>
<protein>
    <submittedName>
        <fullName evidence="8">rRNA cytosine-C5-methyltransferase</fullName>
    </submittedName>
</protein>
<feature type="binding site" evidence="5">
    <location>
        <position position="357"/>
    </location>
    <ligand>
        <name>S-adenosyl-L-methionine</name>
        <dbReference type="ChEBI" id="CHEBI:59789"/>
    </ligand>
</feature>
<dbReference type="Proteomes" id="UP000662939">
    <property type="component" value="Chromosome"/>
</dbReference>
<feature type="binding site" evidence="5">
    <location>
        <position position="333"/>
    </location>
    <ligand>
        <name>S-adenosyl-L-methionine</name>
        <dbReference type="ChEBI" id="CHEBI:59789"/>
    </ligand>
</feature>
<dbReference type="PANTHER" id="PTHR22807:SF53">
    <property type="entry name" value="RIBOSOMAL RNA SMALL SUBUNIT METHYLTRANSFERASE B-RELATED"/>
    <property type="match status" value="1"/>
</dbReference>
<dbReference type="PROSITE" id="PS51686">
    <property type="entry name" value="SAM_MT_RSMB_NOP"/>
    <property type="match status" value="1"/>
</dbReference>
<proteinExistence type="inferred from homology"/>
<gene>
    <name evidence="8" type="ORF">JQS30_06955</name>
</gene>
<name>A0A895XND2_9ACTN</name>